<dbReference type="InterPro" id="IPR001579">
    <property type="entry name" value="Glyco_hydro_18_chit_AS"/>
</dbReference>
<keyword evidence="3 5" id="KW-0378">Hydrolase</keyword>
<dbReference type="Pfam" id="PF00553">
    <property type="entry name" value="CBM_2"/>
    <property type="match status" value="2"/>
</dbReference>
<dbReference type="InterPro" id="IPR011583">
    <property type="entry name" value="Chitinase_II/V-like_cat"/>
</dbReference>
<dbReference type="EC" id="3.2.1.14" evidence="2"/>
<dbReference type="PROSITE" id="PS51910">
    <property type="entry name" value="GH18_2"/>
    <property type="match status" value="1"/>
</dbReference>
<dbReference type="RefSeq" id="WP_379765858.1">
    <property type="nucleotide sequence ID" value="NZ_JBHSMZ010000001.1"/>
</dbReference>
<dbReference type="SMART" id="SM00636">
    <property type="entry name" value="Glyco_18"/>
    <property type="match status" value="1"/>
</dbReference>
<evidence type="ECO:0000256" key="1">
    <source>
        <dbReference type="ARBA" id="ARBA00000822"/>
    </source>
</evidence>
<protein>
    <recommendedName>
        <fullName evidence="2">chitinase</fullName>
        <ecNumber evidence="2">3.2.1.14</ecNumber>
    </recommendedName>
</protein>
<dbReference type="InterPro" id="IPR012291">
    <property type="entry name" value="CBM2_carb-bd_dom_sf"/>
</dbReference>
<evidence type="ECO:0000259" key="7">
    <source>
        <dbReference type="PROSITE" id="PS51173"/>
    </source>
</evidence>
<feature type="domain" description="CBM2" evidence="7">
    <location>
        <begin position="528"/>
        <end position="618"/>
    </location>
</feature>
<proteinExistence type="predicted"/>
<gene>
    <name evidence="9" type="ORF">ACFPO9_01240</name>
</gene>
<dbReference type="InterPro" id="IPR017853">
    <property type="entry name" value="GH"/>
</dbReference>
<dbReference type="Pfam" id="PF00704">
    <property type="entry name" value="Glyco_hydro_18"/>
    <property type="match status" value="1"/>
</dbReference>
<dbReference type="Proteomes" id="UP001596086">
    <property type="component" value="Unassembled WGS sequence"/>
</dbReference>
<feature type="chain" id="PRO_5046242490" description="chitinase" evidence="6">
    <location>
        <begin position="21"/>
        <end position="618"/>
    </location>
</feature>
<dbReference type="PROSITE" id="PS01095">
    <property type="entry name" value="GH18_1"/>
    <property type="match status" value="1"/>
</dbReference>
<dbReference type="PROSITE" id="PS51173">
    <property type="entry name" value="CBM2"/>
    <property type="match status" value="2"/>
</dbReference>
<dbReference type="SUPFAM" id="SSF51445">
    <property type="entry name" value="(Trans)glycosidases"/>
    <property type="match status" value="1"/>
</dbReference>
<reference evidence="10" key="1">
    <citation type="journal article" date="2019" name="Int. J. Syst. Evol. Microbiol.">
        <title>The Global Catalogue of Microorganisms (GCM) 10K type strain sequencing project: providing services to taxonomists for standard genome sequencing and annotation.</title>
        <authorList>
            <consortium name="The Broad Institute Genomics Platform"/>
            <consortium name="The Broad Institute Genome Sequencing Center for Infectious Disease"/>
            <person name="Wu L."/>
            <person name="Ma J."/>
        </authorList>
    </citation>
    <scope>NUCLEOTIDE SEQUENCE [LARGE SCALE GENOMIC DNA]</scope>
    <source>
        <strain evidence="10">CGMCC 4.5798</strain>
    </source>
</reference>
<dbReference type="PANTHER" id="PTHR11177:SF317">
    <property type="entry name" value="CHITINASE 12-RELATED"/>
    <property type="match status" value="1"/>
</dbReference>
<dbReference type="SUPFAM" id="SSF49384">
    <property type="entry name" value="Carbohydrate-binding domain"/>
    <property type="match status" value="2"/>
</dbReference>
<keyword evidence="10" id="KW-1185">Reference proteome</keyword>
<evidence type="ECO:0000256" key="4">
    <source>
        <dbReference type="ARBA" id="ARBA00023295"/>
    </source>
</evidence>
<comment type="caution">
    <text evidence="9">The sequence shown here is derived from an EMBL/GenBank/DDBJ whole genome shotgun (WGS) entry which is preliminary data.</text>
</comment>
<dbReference type="InterPro" id="IPR001223">
    <property type="entry name" value="Glyco_hydro18_cat"/>
</dbReference>
<evidence type="ECO:0000259" key="8">
    <source>
        <dbReference type="PROSITE" id="PS51910"/>
    </source>
</evidence>
<feature type="domain" description="GH18" evidence="8">
    <location>
        <begin position="34"/>
        <end position="419"/>
    </location>
</feature>
<dbReference type="SMART" id="SM00637">
    <property type="entry name" value="CBD_II"/>
    <property type="match status" value="2"/>
</dbReference>
<evidence type="ECO:0000256" key="2">
    <source>
        <dbReference type="ARBA" id="ARBA00012729"/>
    </source>
</evidence>
<name>A0ABW0RRE6_9BURK</name>
<feature type="domain" description="CBM2" evidence="7">
    <location>
        <begin position="432"/>
        <end position="534"/>
    </location>
</feature>
<evidence type="ECO:0000256" key="6">
    <source>
        <dbReference type="SAM" id="SignalP"/>
    </source>
</evidence>
<organism evidence="9 10">
    <name type="scientific">Massilia aerilata</name>
    <dbReference type="NCBI Taxonomy" id="453817"/>
    <lineage>
        <taxon>Bacteria</taxon>
        <taxon>Pseudomonadati</taxon>
        <taxon>Pseudomonadota</taxon>
        <taxon>Betaproteobacteria</taxon>
        <taxon>Burkholderiales</taxon>
        <taxon>Oxalobacteraceae</taxon>
        <taxon>Telluria group</taxon>
        <taxon>Massilia</taxon>
    </lineage>
</organism>
<sequence>MQTRLKKIAALTLLAAGAMAGSLAPAGAANLTGKWVGGYYAGYFWDNALYQAPEHVDMTHMTHFVFARIGPGSGSNGKPAGEIVLGGGNAHTDRDRGPGAAYDWTVEEFLVKRAHQAKIKALIMLGGEGDNAGFLASTTDAIRPAFVKNLVDYMVAKDYDGIDVDWEGIGDQALVEQERLEKLILDLRKEANSRERYQANPVIITFPGGNKNINTDTVTGHDLRVAAMVDQYNIMSYGVGWFGQGWHSNTFSPLTGATGHRPVSIASTIQMFVDKGVPREKMGLGLGFYGESYAPPFTGPDQDTDGDLSKWSVTDFKWSWTLLNKLGYLDRGIYAWDAPTRTSYRVYPGGYTPADRPDTTSGYISYEEPATIAAKGAWANSTREGEGAGGAVIWLVNYGTLDGVDNPLLTATAQAFLDPGATQAGPYPNPLPPPAPLDLTTTLDTPNDWGSGYCGAITVKNVGERAGWWKAEIPFKDSITSLWNASYTLADGKLTLEGPAYDRKLHPGESTQVGLCATRPAKPAEPPPPPPAGALQAKLIVTGDWGSGYCARIAVTNTSTVKVLSWKVDVPNVAGTLSGMWNGSYTMNGTTMHLSPPDWNKDLAPGATNEDAGFCASR</sequence>
<evidence type="ECO:0000313" key="10">
    <source>
        <dbReference type="Proteomes" id="UP001596086"/>
    </source>
</evidence>
<dbReference type="Gene3D" id="2.60.40.290">
    <property type="match status" value="2"/>
</dbReference>
<evidence type="ECO:0000313" key="9">
    <source>
        <dbReference type="EMBL" id="MFC5547136.1"/>
    </source>
</evidence>
<evidence type="ECO:0000256" key="3">
    <source>
        <dbReference type="ARBA" id="ARBA00022801"/>
    </source>
</evidence>
<accession>A0ABW0RRE6</accession>
<dbReference type="InterPro" id="IPR001919">
    <property type="entry name" value="CBD2"/>
</dbReference>
<dbReference type="InterPro" id="IPR050314">
    <property type="entry name" value="Glycosyl_Hydrlase_18"/>
</dbReference>
<dbReference type="InterPro" id="IPR008965">
    <property type="entry name" value="CBM2/CBM3_carb-bd_dom_sf"/>
</dbReference>
<feature type="signal peptide" evidence="6">
    <location>
        <begin position="1"/>
        <end position="20"/>
    </location>
</feature>
<dbReference type="PANTHER" id="PTHR11177">
    <property type="entry name" value="CHITINASE"/>
    <property type="match status" value="1"/>
</dbReference>
<dbReference type="Gene3D" id="3.20.20.80">
    <property type="entry name" value="Glycosidases"/>
    <property type="match status" value="1"/>
</dbReference>
<keyword evidence="4 5" id="KW-0326">Glycosidase</keyword>
<dbReference type="EMBL" id="JBHSMZ010000001">
    <property type="protein sequence ID" value="MFC5547136.1"/>
    <property type="molecule type" value="Genomic_DNA"/>
</dbReference>
<comment type="catalytic activity">
    <reaction evidence="1">
        <text>Random endo-hydrolysis of N-acetyl-beta-D-glucosaminide (1-&gt;4)-beta-linkages in chitin and chitodextrins.</text>
        <dbReference type="EC" id="3.2.1.14"/>
    </reaction>
</comment>
<evidence type="ECO:0000256" key="5">
    <source>
        <dbReference type="RuleBase" id="RU000489"/>
    </source>
</evidence>
<keyword evidence="6" id="KW-0732">Signal</keyword>